<feature type="transmembrane region" description="Helical" evidence="14">
    <location>
        <begin position="13"/>
        <end position="34"/>
    </location>
</feature>
<keyword evidence="11 14" id="KW-1133">Transmembrane helix</keyword>
<evidence type="ECO:0000313" key="15">
    <source>
        <dbReference type="EMBL" id="KKL69755.1"/>
    </source>
</evidence>
<dbReference type="GO" id="GO:0005886">
    <property type="term" value="C:plasma membrane"/>
    <property type="evidence" value="ECO:0007669"/>
    <property type="project" value="UniProtKB-SubCell"/>
</dbReference>
<dbReference type="PRINTS" id="PR00119">
    <property type="entry name" value="CATATPASE"/>
</dbReference>
<dbReference type="InterPro" id="IPR001757">
    <property type="entry name" value="P_typ_ATPase"/>
</dbReference>
<dbReference type="NCBIfam" id="TIGR01494">
    <property type="entry name" value="ATPase_P-type"/>
    <property type="match status" value="1"/>
</dbReference>
<dbReference type="InterPro" id="IPR023299">
    <property type="entry name" value="ATPase_P-typ_cyto_dom_N"/>
</dbReference>
<keyword evidence="13 14" id="KW-0472">Membrane</keyword>
<proteinExistence type="predicted"/>
<keyword evidence="3" id="KW-1003">Cell membrane</keyword>
<dbReference type="SFLD" id="SFLDG00002">
    <property type="entry name" value="C1.7:_P-type_atpase_like"/>
    <property type="match status" value="1"/>
</dbReference>
<dbReference type="SUPFAM" id="SSF81665">
    <property type="entry name" value="Calcium ATPase, transmembrane domain M"/>
    <property type="match status" value="1"/>
</dbReference>
<dbReference type="Pfam" id="PF00702">
    <property type="entry name" value="Hydrolase"/>
    <property type="match status" value="1"/>
</dbReference>
<dbReference type="SFLD" id="SFLDF00027">
    <property type="entry name" value="p-type_atpase"/>
    <property type="match status" value="1"/>
</dbReference>
<dbReference type="EMBL" id="LAZR01026114">
    <property type="protein sequence ID" value="KKL69755.1"/>
    <property type="molecule type" value="Genomic_DNA"/>
</dbReference>
<evidence type="ECO:0000256" key="13">
    <source>
        <dbReference type="ARBA" id="ARBA00023136"/>
    </source>
</evidence>
<evidence type="ECO:0000256" key="3">
    <source>
        <dbReference type="ARBA" id="ARBA00022475"/>
    </source>
</evidence>
<dbReference type="Gene3D" id="3.40.50.1000">
    <property type="entry name" value="HAD superfamily/HAD-like"/>
    <property type="match status" value="1"/>
</dbReference>
<name>A0A0F9GK39_9ZZZZ</name>
<keyword evidence="6" id="KW-0479">Metal-binding</keyword>
<comment type="subcellular location">
    <subcellularLocation>
        <location evidence="1">Cell membrane</location>
        <topology evidence="1">Multi-pass membrane protein</topology>
    </subcellularLocation>
</comment>
<evidence type="ECO:0000256" key="12">
    <source>
        <dbReference type="ARBA" id="ARBA00023065"/>
    </source>
</evidence>
<feature type="transmembrane region" description="Helical" evidence="14">
    <location>
        <begin position="366"/>
        <end position="384"/>
    </location>
</feature>
<dbReference type="SUPFAM" id="SSF56784">
    <property type="entry name" value="HAD-like"/>
    <property type="match status" value="1"/>
</dbReference>
<dbReference type="SFLD" id="SFLDS00003">
    <property type="entry name" value="Haloacid_Dehalogenase"/>
    <property type="match status" value="1"/>
</dbReference>
<dbReference type="GO" id="GO:0055070">
    <property type="term" value="P:copper ion homeostasis"/>
    <property type="evidence" value="ECO:0007669"/>
    <property type="project" value="TreeGrafter"/>
</dbReference>
<feature type="non-terminal residue" evidence="15">
    <location>
        <position position="1"/>
    </location>
</feature>
<evidence type="ECO:0000256" key="5">
    <source>
        <dbReference type="ARBA" id="ARBA00022692"/>
    </source>
</evidence>
<evidence type="ECO:0000256" key="10">
    <source>
        <dbReference type="ARBA" id="ARBA00022967"/>
    </source>
</evidence>
<dbReference type="Gene3D" id="3.40.1110.10">
    <property type="entry name" value="Calcium-transporting ATPase, cytoplasmic domain N"/>
    <property type="match status" value="1"/>
</dbReference>
<dbReference type="AlphaFoldDB" id="A0A0F9GK39"/>
<dbReference type="GO" id="GO:0005524">
    <property type="term" value="F:ATP binding"/>
    <property type="evidence" value="ECO:0007669"/>
    <property type="project" value="UniProtKB-KW"/>
</dbReference>
<keyword evidence="5 14" id="KW-0812">Transmembrane</keyword>
<feature type="transmembrane region" description="Helical" evidence="14">
    <location>
        <begin position="344"/>
        <end position="360"/>
    </location>
</feature>
<dbReference type="PANTHER" id="PTHR43520:SF5">
    <property type="entry name" value="CATION-TRANSPORTING P-TYPE ATPASE-RELATED"/>
    <property type="match status" value="1"/>
</dbReference>
<evidence type="ECO:0000256" key="2">
    <source>
        <dbReference type="ARBA" id="ARBA00022448"/>
    </source>
</evidence>
<feature type="transmembrane region" description="Helical" evidence="14">
    <location>
        <begin position="40"/>
        <end position="67"/>
    </location>
</feature>
<dbReference type="PROSITE" id="PS01229">
    <property type="entry name" value="COF_2"/>
    <property type="match status" value="1"/>
</dbReference>
<evidence type="ECO:0000256" key="7">
    <source>
        <dbReference type="ARBA" id="ARBA00022741"/>
    </source>
</evidence>
<keyword evidence="8" id="KW-0067">ATP-binding</keyword>
<evidence type="ECO:0000256" key="1">
    <source>
        <dbReference type="ARBA" id="ARBA00004651"/>
    </source>
</evidence>
<dbReference type="InterPro" id="IPR023298">
    <property type="entry name" value="ATPase_P-typ_TM_dom_sf"/>
</dbReference>
<evidence type="ECO:0000256" key="6">
    <source>
        <dbReference type="ARBA" id="ARBA00022723"/>
    </source>
</evidence>
<keyword evidence="9" id="KW-0460">Magnesium</keyword>
<keyword evidence="2" id="KW-0813">Transport</keyword>
<dbReference type="GO" id="GO:0043682">
    <property type="term" value="F:P-type divalent copper transporter activity"/>
    <property type="evidence" value="ECO:0007669"/>
    <property type="project" value="TreeGrafter"/>
</dbReference>
<dbReference type="GO" id="GO:0005507">
    <property type="term" value="F:copper ion binding"/>
    <property type="evidence" value="ECO:0007669"/>
    <property type="project" value="TreeGrafter"/>
</dbReference>
<reference evidence="15" key="1">
    <citation type="journal article" date="2015" name="Nature">
        <title>Complex archaea that bridge the gap between prokaryotes and eukaryotes.</title>
        <authorList>
            <person name="Spang A."/>
            <person name="Saw J.H."/>
            <person name="Jorgensen S.L."/>
            <person name="Zaremba-Niedzwiedzka K."/>
            <person name="Martijn J."/>
            <person name="Lind A.E."/>
            <person name="van Eijk R."/>
            <person name="Schleper C."/>
            <person name="Guy L."/>
            <person name="Ettema T.J."/>
        </authorList>
    </citation>
    <scope>NUCLEOTIDE SEQUENCE</scope>
</reference>
<dbReference type="PROSITE" id="PS00154">
    <property type="entry name" value="ATPASE_E1_E2"/>
    <property type="match status" value="1"/>
</dbReference>
<dbReference type="InterPro" id="IPR023214">
    <property type="entry name" value="HAD_sf"/>
</dbReference>
<dbReference type="InterPro" id="IPR018303">
    <property type="entry name" value="ATPase_P-typ_P_site"/>
</dbReference>
<organism evidence="15">
    <name type="scientific">marine sediment metagenome</name>
    <dbReference type="NCBI Taxonomy" id="412755"/>
    <lineage>
        <taxon>unclassified sequences</taxon>
        <taxon>metagenomes</taxon>
        <taxon>ecological metagenomes</taxon>
    </lineage>
</organism>
<dbReference type="PANTHER" id="PTHR43520">
    <property type="entry name" value="ATP7, ISOFORM B"/>
    <property type="match status" value="1"/>
</dbReference>
<evidence type="ECO:0000256" key="9">
    <source>
        <dbReference type="ARBA" id="ARBA00022842"/>
    </source>
</evidence>
<evidence type="ECO:0000256" key="8">
    <source>
        <dbReference type="ARBA" id="ARBA00022840"/>
    </source>
</evidence>
<dbReference type="NCBIfam" id="TIGR01525">
    <property type="entry name" value="ATPase-IB_hvy"/>
    <property type="match status" value="1"/>
</dbReference>
<evidence type="ECO:0000256" key="14">
    <source>
        <dbReference type="SAM" id="Phobius"/>
    </source>
</evidence>
<comment type="caution">
    <text evidence="15">The sequence shown here is derived from an EMBL/GenBank/DDBJ whole genome shotgun (WGS) entry which is preliminary data.</text>
</comment>
<evidence type="ECO:0008006" key="16">
    <source>
        <dbReference type="Google" id="ProtNLM"/>
    </source>
</evidence>
<dbReference type="InterPro" id="IPR044492">
    <property type="entry name" value="P_typ_ATPase_HD_dom"/>
</dbReference>
<evidence type="ECO:0000256" key="4">
    <source>
        <dbReference type="ARBA" id="ARBA00022553"/>
    </source>
</evidence>
<evidence type="ECO:0000256" key="11">
    <source>
        <dbReference type="ARBA" id="ARBA00022989"/>
    </source>
</evidence>
<keyword evidence="12" id="KW-0406">Ion transport</keyword>
<dbReference type="GO" id="GO:0016887">
    <property type="term" value="F:ATP hydrolysis activity"/>
    <property type="evidence" value="ECO:0007669"/>
    <property type="project" value="InterPro"/>
</dbReference>
<gene>
    <name evidence="15" type="ORF">LCGC14_2111750</name>
</gene>
<keyword evidence="10" id="KW-1278">Translocase</keyword>
<protein>
    <recommendedName>
        <fullName evidence="16">HMA domain-containing protein</fullName>
    </recommendedName>
</protein>
<sequence length="391" mass="41441">TEKPVQVALADRVASYFVLAVLLVALVVALWWWQHQPEQALWVVLSVLVVTCPCALSLATPAAMAVATGELRRYGFLVSRGHVLEVLSSADQLIFDKTGTLTLGNMSIAHVVPLAEVPAESLLKLAAGLESGSLHPIARAFSDIADKALVRDVNQQVGAGISGTVENTQYAIGQPSYITELFGFVAPDLPTVDPGQLPLLLADKNQPLGWVLLQDELRLGAACAITRLQALGIEVSLLSGDRQATVDEMAEKLGITERCGGMSPEQKLAQANRLQKAGHRVIMVGDGINDVPVLSGADASVALGDATDFARIHADSILLSSNLDTLPKAITLARRTRRVIQQNLGWALCYNLLALPLAAAGMIPPWAAAIGMSASSLLVVLNALRLNHMGD</sequence>
<keyword evidence="4" id="KW-0597">Phosphoprotein</keyword>
<accession>A0A0F9GK39</accession>
<keyword evidence="7" id="KW-0547">Nucleotide-binding</keyword>
<dbReference type="InterPro" id="IPR036412">
    <property type="entry name" value="HAD-like_sf"/>
</dbReference>
<dbReference type="InterPro" id="IPR027256">
    <property type="entry name" value="P-typ_ATPase_IB"/>
</dbReference>